<keyword evidence="2" id="KW-0813">Transport</keyword>
<feature type="region of interest" description="Disordered" evidence="6">
    <location>
        <begin position="296"/>
        <end position="320"/>
    </location>
</feature>
<evidence type="ECO:0000256" key="6">
    <source>
        <dbReference type="SAM" id="MobiDB-lite"/>
    </source>
</evidence>
<dbReference type="PANTHER" id="PTHR19432:SF35">
    <property type="entry name" value="SOLUTE CARRIER FAMILY 45 MEMBER 3 ISOFORM X1"/>
    <property type="match status" value="1"/>
</dbReference>
<feature type="transmembrane region" description="Helical" evidence="7">
    <location>
        <begin position="51"/>
        <end position="68"/>
    </location>
</feature>
<organism evidence="8 9">
    <name type="scientific">Prorocentrum cordatum</name>
    <dbReference type="NCBI Taxonomy" id="2364126"/>
    <lineage>
        <taxon>Eukaryota</taxon>
        <taxon>Sar</taxon>
        <taxon>Alveolata</taxon>
        <taxon>Dinophyceae</taxon>
        <taxon>Prorocentrales</taxon>
        <taxon>Prorocentraceae</taxon>
        <taxon>Prorocentrum</taxon>
    </lineage>
</organism>
<feature type="transmembrane region" description="Helical" evidence="7">
    <location>
        <begin position="89"/>
        <end position="108"/>
    </location>
</feature>
<dbReference type="Proteomes" id="UP001189429">
    <property type="component" value="Unassembled WGS sequence"/>
</dbReference>
<keyword evidence="3 7" id="KW-0812">Transmembrane</keyword>
<evidence type="ECO:0000256" key="2">
    <source>
        <dbReference type="ARBA" id="ARBA00022448"/>
    </source>
</evidence>
<protein>
    <recommendedName>
        <fullName evidence="10">Solute carrier family 40 protein</fullName>
    </recommendedName>
</protein>
<keyword evidence="4 7" id="KW-1133">Transmembrane helix</keyword>
<evidence type="ECO:0000313" key="9">
    <source>
        <dbReference type="Proteomes" id="UP001189429"/>
    </source>
</evidence>
<dbReference type="EMBL" id="CAUYUJ010016116">
    <property type="protein sequence ID" value="CAK0862010.1"/>
    <property type="molecule type" value="Genomic_DNA"/>
</dbReference>
<feature type="transmembrane region" description="Helical" evidence="7">
    <location>
        <begin position="239"/>
        <end position="261"/>
    </location>
</feature>
<dbReference type="PANTHER" id="PTHR19432">
    <property type="entry name" value="SUGAR TRANSPORTER"/>
    <property type="match status" value="1"/>
</dbReference>
<proteinExistence type="predicted"/>
<evidence type="ECO:0000256" key="7">
    <source>
        <dbReference type="SAM" id="Phobius"/>
    </source>
</evidence>
<evidence type="ECO:0000256" key="3">
    <source>
        <dbReference type="ARBA" id="ARBA00022692"/>
    </source>
</evidence>
<evidence type="ECO:0008006" key="10">
    <source>
        <dbReference type="Google" id="ProtNLM"/>
    </source>
</evidence>
<evidence type="ECO:0000313" key="8">
    <source>
        <dbReference type="EMBL" id="CAK0862010.1"/>
    </source>
</evidence>
<name>A0ABN9URX3_9DINO</name>
<evidence type="ECO:0000256" key="5">
    <source>
        <dbReference type="ARBA" id="ARBA00023136"/>
    </source>
</evidence>
<gene>
    <name evidence="8" type="ORF">PCOR1329_LOCUS50531</name>
</gene>
<feature type="transmembrane region" description="Helical" evidence="7">
    <location>
        <begin position="120"/>
        <end position="140"/>
    </location>
</feature>
<keyword evidence="9" id="KW-1185">Reference proteome</keyword>
<feature type="transmembrane region" description="Helical" evidence="7">
    <location>
        <begin position="20"/>
        <end position="39"/>
    </location>
</feature>
<keyword evidence="5 7" id="KW-0472">Membrane</keyword>
<evidence type="ECO:0000256" key="4">
    <source>
        <dbReference type="ARBA" id="ARBA00022989"/>
    </source>
</evidence>
<dbReference type="SUPFAM" id="SSF103473">
    <property type="entry name" value="MFS general substrate transporter"/>
    <property type="match status" value="1"/>
</dbReference>
<accession>A0ABN9URX3</accession>
<comment type="subcellular location">
    <subcellularLocation>
        <location evidence="1">Membrane</location>
        <topology evidence="1">Multi-pass membrane protein</topology>
    </subcellularLocation>
</comment>
<dbReference type="InterPro" id="IPR036259">
    <property type="entry name" value="MFS_trans_sf"/>
</dbReference>
<sequence length="320" mass="34190">MRGPSQTPERKPDVISGRIFCICSCWSACQVIWAVQYAFGTPTFRSLGVPHSVLGLIWIAGPLSGVLVQPVVGTMSDALPGSSCGRRKPFLIFGGIIASSSLLTFSSAEWICNVFGLDRPVGAVIAVSAFVMMDCALNAYQGPVRALISDLFRLAGARLLAGSLLASTTGASWLLGYGVGSLNLVRIFPVFSSEFQAVSAMAATYMALFGLLPLGFLVEPAQLDGHPAGGQRPPRTRSWVSVMARSLPEATAAFTALPSSIMPAFRVQFGTFWAWFAFKMFATEWMGTAVFLGHPRKDRQRPARPRGSASRQACAGRTSA</sequence>
<feature type="transmembrane region" description="Helical" evidence="7">
    <location>
        <begin position="195"/>
        <end position="218"/>
    </location>
</feature>
<feature type="transmembrane region" description="Helical" evidence="7">
    <location>
        <begin position="152"/>
        <end position="175"/>
    </location>
</feature>
<evidence type="ECO:0000256" key="1">
    <source>
        <dbReference type="ARBA" id="ARBA00004141"/>
    </source>
</evidence>
<feature type="transmembrane region" description="Helical" evidence="7">
    <location>
        <begin position="273"/>
        <end position="292"/>
    </location>
</feature>
<reference evidence="8" key="1">
    <citation type="submission" date="2023-10" db="EMBL/GenBank/DDBJ databases">
        <authorList>
            <person name="Chen Y."/>
            <person name="Shah S."/>
            <person name="Dougan E. K."/>
            <person name="Thang M."/>
            <person name="Chan C."/>
        </authorList>
    </citation>
    <scope>NUCLEOTIDE SEQUENCE [LARGE SCALE GENOMIC DNA]</scope>
</reference>
<comment type="caution">
    <text evidence="8">The sequence shown here is derived from an EMBL/GenBank/DDBJ whole genome shotgun (WGS) entry which is preliminary data.</text>
</comment>